<evidence type="ECO:0000313" key="3">
    <source>
        <dbReference type="Proteomes" id="UP000501128"/>
    </source>
</evidence>
<keyword evidence="3" id="KW-1185">Reference proteome</keyword>
<dbReference type="SUPFAM" id="SSF50952">
    <property type="entry name" value="Soluble quinoprotein glucose dehydrogenase"/>
    <property type="match status" value="1"/>
</dbReference>
<gene>
    <name evidence="2" type="ORF">HH216_17990</name>
</gene>
<dbReference type="EMBL" id="CP051677">
    <property type="protein sequence ID" value="QJD80091.1"/>
    <property type="molecule type" value="Genomic_DNA"/>
</dbReference>
<name>A0A7L5DRL5_9BACT</name>
<dbReference type="InterPro" id="IPR011042">
    <property type="entry name" value="6-blade_b-propeller_TolB-like"/>
</dbReference>
<evidence type="ECO:0000259" key="1">
    <source>
        <dbReference type="Pfam" id="PF23500"/>
    </source>
</evidence>
<dbReference type="InterPro" id="IPR011041">
    <property type="entry name" value="Quinoprot_gluc/sorb_DH_b-prop"/>
</dbReference>
<protein>
    <submittedName>
        <fullName evidence="2">Sorbosone dehydrogenase family protein</fullName>
    </submittedName>
</protein>
<accession>A0A7L5DRL5</accession>
<dbReference type="PANTHER" id="PTHR19328:SF55">
    <property type="entry name" value="BLR6566 PROTEIN"/>
    <property type="match status" value="1"/>
</dbReference>
<dbReference type="Proteomes" id="UP000501128">
    <property type="component" value="Chromosome"/>
</dbReference>
<feature type="domain" description="DUF7133" evidence="1">
    <location>
        <begin position="66"/>
        <end position="424"/>
    </location>
</feature>
<evidence type="ECO:0000313" key="2">
    <source>
        <dbReference type="EMBL" id="QJD80091.1"/>
    </source>
</evidence>
<dbReference type="KEGG" id="srho:HH216_17990"/>
<organism evidence="2 3">
    <name type="scientific">Spirosoma rhododendri</name>
    <dbReference type="NCBI Taxonomy" id="2728024"/>
    <lineage>
        <taxon>Bacteria</taxon>
        <taxon>Pseudomonadati</taxon>
        <taxon>Bacteroidota</taxon>
        <taxon>Cytophagia</taxon>
        <taxon>Cytophagales</taxon>
        <taxon>Cytophagaceae</taxon>
        <taxon>Spirosoma</taxon>
    </lineage>
</organism>
<sequence length="437" mass="47762">MNKQALLLAAVLVATFAACSDKKKSEGTAERVETADTTLVLPAPYATKSAKNFSNVVDWPAGKTPQAPAGFTVTEYAGDLVNPRWMYVAPNGDVFVAEANTERKGIKKEVINAVTGRDKSERSGASANRITVFRDTNKDGKPDMREVFLTGLNQPFGMLVIGDKFYVADTDALMMYPYKEGQTKMTAPGKKILSLPAGGYNNHWTRNLLASPDNKKIYVSVGSGSNVGENGMENEVRRANILEINPDGTDERIYASGLRNPVGMGWQPTTNKLYTAVNERDELGDELVPDYLTSVKEGAFYGWPYSYYGQNVDPRRKDERPDLVKKAVVPDVPLGPHTASLGLAFYNKSAFPAKYQNGAFIGQHGSWNRSTLSGYKVVFVPFNDGKPGTPEDFLTGFIVGNNKDVYGRPVGVTVLPDGAMLVTDDVSNRIWRVSARS</sequence>
<dbReference type="AlphaFoldDB" id="A0A7L5DRL5"/>
<reference evidence="2 3" key="1">
    <citation type="submission" date="2020-04" db="EMBL/GenBank/DDBJ databases">
        <title>Genome sequencing of novel species.</title>
        <authorList>
            <person name="Heo J."/>
            <person name="Kim S.-J."/>
            <person name="Kim J.-S."/>
            <person name="Hong S.-B."/>
            <person name="Kwon S.-W."/>
        </authorList>
    </citation>
    <scope>NUCLEOTIDE SEQUENCE [LARGE SCALE GENOMIC DNA]</scope>
    <source>
        <strain evidence="2 3">CJU-R4</strain>
    </source>
</reference>
<dbReference type="PROSITE" id="PS51257">
    <property type="entry name" value="PROKAR_LIPOPROTEIN"/>
    <property type="match status" value="1"/>
</dbReference>
<dbReference type="RefSeq" id="WP_169552050.1">
    <property type="nucleotide sequence ID" value="NZ_CP051677.1"/>
</dbReference>
<dbReference type="PANTHER" id="PTHR19328">
    <property type="entry name" value="HEDGEHOG-INTERACTING PROTEIN"/>
    <property type="match status" value="1"/>
</dbReference>
<dbReference type="Gene3D" id="2.120.10.30">
    <property type="entry name" value="TolB, C-terminal domain"/>
    <property type="match status" value="1"/>
</dbReference>
<proteinExistence type="predicted"/>
<dbReference type="Pfam" id="PF23500">
    <property type="entry name" value="DUF7133"/>
    <property type="match status" value="1"/>
</dbReference>
<dbReference type="InterPro" id="IPR055557">
    <property type="entry name" value="DUF7133"/>
</dbReference>